<gene>
    <name evidence="1" type="ORF">CSSPTR1EN2_LOCUS16143</name>
</gene>
<accession>A0ABP0UIE9</accession>
<proteinExistence type="predicted"/>
<dbReference type="Proteomes" id="UP001497512">
    <property type="component" value="Chromosome 4"/>
</dbReference>
<dbReference type="EMBL" id="OZ019896">
    <property type="protein sequence ID" value="CAK9222524.1"/>
    <property type="molecule type" value="Genomic_DNA"/>
</dbReference>
<reference evidence="1" key="1">
    <citation type="submission" date="2024-02" db="EMBL/GenBank/DDBJ databases">
        <authorList>
            <consortium name="ELIXIR-Norway"/>
            <consortium name="Elixir Norway"/>
        </authorList>
    </citation>
    <scope>NUCLEOTIDE SEQUENCE</scope>
</reference>
<organism evidence="1 2">
    <name type="scientific">Sphagnum troendelagicum</name>
    <dbReference type="NCBI Taxonomy" id="128251"/>
    <lineage>
        <taxon>Eukaryota</taxon>
        <taxon>Viridiplantae</taxon>
        <taxon>Streptophyta</taxon>
        <taxon>Embryophyta</taxon>
        <taxon>Bryophyta</taxon>
        <taxon>Sphagnophytina</taxon>
        <taxon>Sphagnopsida</taxon>
        <taxon>Sphagnales</taxon>
        <taxon>Sphagnaceae</taxon>
        <taxon>Sphagnum</taxon>
    </lineage>
</organism>
<keyword evidence="2" id="KW-1185">Reference proteome</keyword>
<name>A0ABP0UIE9_9BRYO</name>
<evidence type="ECO:0000313" key="2">
    <source>
        <dbReference type="Proteomes" id="UP001497512"/>
    </source>
</evidence>
<sequence>MRLFKIEASIKNIASLMTVSNLALNQLIEREATITVTTKATSAKEPKWTMVMVRNVRQVVSRAMETLADTPKQEERKLNLRFTSFEAKESKTENELV</sequence>
<evidence type="ECO:0000313" key="1">
    <source>
        <dbReference type="EMBL" id="CAK9222524.1"/>
    </source>
</evidence>
<protein>
    <submittedName>
        <fullName evidence="1">Uncharacterized protein</fullName>
    </submittedName>
</protein>